<dbReference type="Pfam" id="PF00071">
    <property type="entry name" value="Ras"/>
    <property type="match status" value="1"/>
</dbReference>
<evidence type="ECO:0000256" key="2">
    <source>
        <dbReference type="ARBA" id="ARBA00023134"/>
    </source>
</evidence>
<name>A0ABN9LLV7_9NEOB</name>
<dbReference type="InterPro" id="IPR050209">
    <property type="entry name" value="Rab_GTPases_membrane_traffic"/>
</dbReference>
<dbReference type="SUPFAM" id="SSF52540">
    <property type="entry name" value="P-loop containing nucleoside triphosphate hydrolases"/>
    <property type="match status" value="1"/>
</dbReference>
<organism evidence="3 4">
    <name type="scientific">Ranitomeya imitator</name>
    <name type="common">mimic poison frog</name>
    <dbReference type="NCBI Taxonomy" id="111125"/>
    <lineage>
        <taxon>Eukaryota</taxon>
        <taxon>Metazoa</taxon>
        <taxon>Chordata</taxon>
        <taxon>Craniata</taxon>
        <taxon>Vertebrata</taxon>
        <taxon>Euteleostomi</taxon>
        <taxon>Amphibia</taxon>
        <taxon>Batrachia</taxon>
        <taxon>Anura</taxon>
        <taxon>Neobatrachia</taxon>
        <taxon>Hyloidea</taxon>
        <taxon>Dendrobatidae</taxon>
        <taxon>Dendrobatinae</taxon>
        <taxon>Ranitomeya</taxon>
    </lineage>
</organism>
<sequence>MSLECGRKPESPEETHANTEITYKLFADVVQGVEFGARMITIDGKQIKLQIWDTDTSGGLSTALQNAIDKPLMLAGQESFRSITRSYYRGAAGALLVYDITRRDTFNHLTTWLEDARQHSNSNMVIMLIANKR</sequence>
<gene>
    <name evidence="3" type="ORF">RIMI_LOCUS10818782</name>
</gene>
<dbReference type="EMBL" id="CAUEEQ010023775">
    <property type="protein sequence ID" value="CAJ0945321.1"/>
    <property type="molecule type" value="Genomic_DNA"/>
</dbReference>
<protein>
    <submittedName>
        <fullName evidence="3">Uncharacterized protein</fullName>
    </submittedName>
</protein>
<evidence type="ECO:0000313" key="4">
    <source>
        <dbReference type="Proteomes" id="UP001176940"/>
    </source>
</evidence>
<dbReference type="Proteomes" id="UP001176940">
    <property type="component" value="Unassembled WGS sequence"/>
</dbReference>
<evidence type="ECO:0000313" key="3">
    <source>
        <dbReference type="EMBL" id="CAJ0945321.1"/>
    </source>
</evidence>
<dbReference type="Gene3D" id="3.40.50.300">
    <property type="entry name" value="P-loop containing nucleotide triphosphate hydrolases"/>
    <property type="match status" value="1"/>
</dbReference>
<evidence type="ECO:0000256" key="1">
    <source>
        <dbReference type="ARBA" id="ARBA00022741"/>
    </source>
</evidence>
<keyword evidence="2" id="KW-0342">GTP-binding</keyword>
<dbReference type="PROSITE" id="PS51419">
    <property type="entry name" value="RAB"/>
    <property type="match status" value="1"/>
</dbReference>
<reference evidence="3" key="1">
    <citation type="submission" date="2023-07" db="EMBL/GenBank/DDBJ databases">
        <authorList>
            <person name="Stuckert A."/>
        </authorList>
    </citation>
    <scope>NUCLEOTIDE SEQUENCE</scope>
</reference>
<keyword evidence="1" id="KW-0547">Nucleotide-binding</keyword>
<dbReference type="PANTHER" id="PTHR47979">
    <property type="entry name" value="DRAB11-RELATED"/>
    <property type="match status" value="1"/>
</dbReference>
<keyword evidence="4" id="KW-1185">Reference proteome</keyword>
<proteinExistence type="predicted"/>
<dbReference type="InterPro" id="IPR027417">
    <property type="entry name" value="P-loop_NTPase"/>
</dbReference>
<comment type="caution">
    <text evidence="3">The sequence shown here is derived from an EMBL/GenBank/DDBJ whole genome shotgun (WGS) entry which is preliminary data.</text>
</comment>
<dbReference type="InterPro" id="IPR001806">
    <property type="entry name" value="Small_GTPase"/>
</dbReference>
<dbReference type="SMART" id="SM00175">
    <property type="entry name" value="RAB"/>
    <property type="match status" value="1"/>
</dbReference>
<accession>A0ABN9LLV7</accession>